<sequence length="301" mass="32215">MGGRMTEFSCKVPTNKQANSVSNVPGYLMPANIHLFVVVDEIGKDGFLVRKIYSSPDNPHLIAKNLSELQIKNEIWPEKYGMRSVAPNSGATVAQHVYSSRKYPSGYISTSSEFPNGSPRFEGKTVYIDIEKAKAAGAKLVSTDEILKALEDYKKHAPKNVAKIDEIAGWVKNIDKEVLVQADKVPAKAIFTPTSHKITNAFIKGARVVRVFGIAFTAYDLKVATEESIKQNSIKPISVEVVKQAGGWGAAIAGARIGVVVGAAVGIETGPGAVVSGAVGGIIFGTAGYLGATWLTEYMQE</sequence>
<reference evidence="1 2" key="1">
    <citation type="submission" date="2014-11" db="EMBL/GenBank/DDBJ databases">
        <title>Draft genome sequence of Pseudomonas fluorescens strains SF4c SF39a.</title>
        <authorList>
            <person name="Underwood G.E."/>
            <person name="Ly L.K."/>
            <person name="Bitzer A.S."/>
            <person name="Godino A."/>
            <person name="Bucci V."/>
            <person name="Fischer S."/>
            <person name="Silby M.W."/>
        </authorList>
    </citation>
    <scope>NUCLEOTIDE SEQUENCE [LARGE SCALE GENOMIC DNA]</scope>
    <source>
        <strain evidence="1 2">SF4c</strain>
    </source>
</reference>
<dbReference type="Gene3D" id="1.10.490.30">
    <property type="entry name" value="Colicin"/>
    <property type="match status" value="1"/>
</dbReference>
<dbReference type="EMBL" id="JTGH01000016">
    <property type="protein sequence ID" value="KIF58087.1"/>
    <property type="molecule type" value="Genomic_DNA"/>
</dbReference>
<organism evidence="1 2">
    <name type="scientific">Pseudomonas fluorescens</name>
    <dbReference type="NCBI Taxonomy" id="294"/>
    <lineage>
        <taxon>Bacteria</taxon>
        <taxon>Pseudomonadati</taxon>
        <taxon>Pseudomonadota</taxon>
        <taxon>Gammaproteobacteria</taxon>
        <taxon>Pseudomonadales</taxon>
        <taxon>Pseudomonadaceae</taxon>
        <taxon>Pseudomonas</taxon>
    </lineage>
</organism>
<evidence type="ECO:0000313" key="2">
    <source>
        <dbReference type="Proteomes" id="UP000031587"/>
    </source>
</evidence>
<dbReference type="AlphaFoldDB" id="A0AAE2A4W8"/>
<gene>
    <name evidence="1" type="ORF">QS95_20790</name>
</gene>
<protein>
    <submittedName>
        <fullName evidence="1">Membrane protein</fullName>
    </submittedName>
</protein>
<accession>A0AAE2A4W8</accession>
<dbReference type="Proteomes" id="UP000031587">
    <property type="component" value="Unassembled WGS sequence"/>
</dbReference>
<evidence type="ECO:0000313" key="1">
    <source>
        <dbReference type="EMBL" id="KIF58087.1"/>
    </source>
</evidence>
<dbReference type="InterPro" id="IPR038283">
    <property type="entry name" value="Channel_colicin_C_sf"/>
</dbReference>
<comment type="caution">
    <text evidence="1">The sequence shown here is derived from an EMBL/GenBank/DDBJ whole genome shotgun (WGS) entry which is preliminary data.</text>
</comment>
<name>A0AAE2A4W8_PSEFL</name>
<proteinExistence type="predicted"/>